<dbReference type="NCBIfam" id="TIGR01646">
    <property type="entry name" value="vgr_GE"/>
    <property type="match status" value="1"/>
</dbReference>
<dbReference type="RefSeq" id="WP_109920980.1">
    <property type="nucleotide sequence ID" value="NZ_QGLF01000002.1"/>
</dbReference>
<dbReference type="AlphaFoldDB" id="A0A317E7V4"/>
<gene>
    <name evidence="7" type="ORF">DKG75_10310</name>
</gene>
<dbReference type="InterPro" id="IPR054030">
    <property type="entry name" value="Gp5_Vgr_C"/>
</dbReference>
<accession>A0A317E7V4</accession>
<dbReference type="InterPro" id="IPR050708">
    <property type="entry name" value="T6SS_VgrG/RHS"/>
</dbReference>
<comment type="similarity">
    <text evidence="2">Belongs to the VgrG protein family.</text>
</comment>
<dbReference type="Gene3D" id="4.10.220.110">
    <property type="match status" value="1"/>
</dbReference>
<evidence type="ECO:0000313" key="7">
    <source>
        <dbReference type="EMBL" id="PWR22336.1"/>
    </source>
</evidence>
<dbReference type="Pfam" id="PF04717">
    <property type="entry name" value="Phage_base_V"/>
    <property type="match status" value="1"/>
</dbReference>
<feature type="region of interest" description="Disordered" evidence="4">
    <location>
        <begin position="464"/>
        <end position="494"/>
    </location>
</feature>
<protein>
    <submittedName>
        <fullName evidence="7">Type VI secretion system tip protein VgrG</fullName>
    </submittedName>
</protein>
<evidence type="ECO:0000259" key="5">
    <source>
        <dbReference type="Pfam" id="PF04717"/>
    </source>
</evidence>
<proteinExistence type="inferred from homology"/>
<dbReference type="SUPFAM" id="SSF69279">
    <property type="entry name" value="Phage tail proteins"/>
    <property type="match status" value="2"/>
</dbReference>
<comment type="caution">
    <text evidence="7">The sequence shown here is derived from an EMBL/GenBank/DDBJ whole genome shotgun (WGS) entry which is preliminary data.</text>
</comment>
<evidence type="ECO:0000256" key="3">
    <source>
        <dbReference type="ARBA" id="ARBA00022525"/>
    </source>
</evidence>
<dbReference type="Gene3D" id="2.40.50.230">
    <property type="entry name" value="Gp5 N-terminal domain"/>
    <property type="match status" value="1"/>
</dbReference>
<dbReference type="OrthoDB" id="9762420at2"/>
<dbReference type="PANTHER" id="PTHR32305:SF15">
    <property type="entry name" value="PROTEIN RHSA-RELATED"/>
    <property type="match status" value="1"/>
</dbReference>
<feature type="domain" description="Gp5/Type VI secretion system Vgr C-terminal trimerisation" evidence="6">
    <location>
        <begin position="475"/>
        <end position="578"/>
    </location>
</feature>
<evidence type="ECO:0000259" key="6">
    <source>
        <dbReference type="Pfam" id="PF22178"/>
    </source>
</evidence>
<dbReference type="GO" id="GO:0005576">
    <property type="term" value="C:extracellular region"/>
    <property type="evidence" value="ECO:0007669"/>
    <property type="project" value="UniProtKB-SubCell"/>
</dbReference>
<dbReference type="InterPro" id="IPR017847">
    <property type="entry name" value="T6SS_RhsGE_Vgr_subset"/>
</dbReference>
<keyword evidence="3" id="KW-0964">Secreted</keyword>
<comment type="subcellular location">
    <subcellularLocation>
        <location evidence="1">Secreted</location>
    </subcellularLocation>
</comment>
<dbReference type="Pfam" id="PF05954">
    <property type="entry name" value="Phage_GPD"/>
    <property type="match status" value="1"/>
</dbReference>
<organism evidence="7 8">
    <name type="scientific">Zavarzinia compransoris</name>
    <dbReference type="NCBI Taxonomy" id="1264899"/>
    <lineage>
        <taxon>Bacteria</taxon>
        <taxon>Pseudomonadati</taxon>
        <taxon>Pseudomonadota</taxon>
        <taxon>Alphaproteobacteria</taxon>
        <taxon>Rhodospirillales</taxon>
        <taxon>Zavarziniaceae</taxon>
        <taxon>Zavarzinia</taxon>
    </lineage>
</organism>
<name>A0A317E7V4_9PROT</name>
<evidence type="ECO:0000256" key="2">
    <source>
        <dbReference type="ARBA" id="ARBA00005558"/>
    </source>
</evidence>
<sequence>MSTARDAAKEAERPFRLTTPLGKDTLIATGISGTEWISRPYQLRIEVVSKNLDVKPADLLGKPVGFESVMNAGRHFHGRVKSVAPGTMADRQFRRYTIEIVPWFWFLRLTSDCRIFQKKSVKDIVQTVLSESGFSDYDLGGLKGQLATKPREYCVQYRESDFAFVSRLLEEVGAHYHFEHKAGSHKMVVGDSNDCFADVADPNKTLTGSAREFLGLQSFSSVGAYAPTKWVHTDYNYETPSQSLEANAATVADLPASPVYEIFDYPGLYPQKGDGTAYAKLRIEQEEAAQGSAYGSGSAPDLYAGGAFSIDGDMAGAKGRKWVVNSIEHMGQDLSLFAKSGGGSSTTYSNNFTAVSKAVPFRPPRVTPRPVISGVQTAVVVGPAGEEIHTDKMGRVYVQFHWDRYGDRKGSTSCWVRVAQPWAGKNWGTVYIPRIGDEVVVSFIEGNPDRPIVTGSVYNAERMPPYNLPGEKTKTGIRSRSSLGGGGSDFNELTFDDKKGSEQVYFHAQKDMERKVENNEKIDVDNDQTITIGNNQSLEVEKGNRKIKVSKGNQSTEISMGNHDTEIKMGNMSIKLGMGNMTTKLDLGKQETEAMQSIEMKVGANSIKIDQTGVTIKGIMIKIEGTAMVQTKGPMVESKADALHIVKGGIVMIN</sequence>
<dbReference type="InterPro" id="IPR006533">
    <property type="entry name" value="T6SS_Vgr_RhsGE"/>
</dbReference>
<dbReference type="EMBL" id="QGLF01000002">
    <property type="protein sequence ID" value="PWR22336.1"/>
    <property type="molecule type" value="Genomic_DNA"/>
</dbReference>
<reference evidence="8" key="1">
    <citation type="submission" date="2018-05" db="EMBL/GenBank/DDBJ databases">
        <title>Zavarzinia sp. HR-AS.</title>
        <authorList>
            <person name="Lee Y."/>
            <person name="Jeon C.O."/>
        </authorList>
    </citation>
    <scope>NUCLEOTIDE SEQUENCE [LARGE SCALE GENOMIC DNA]</scope>
    <source>
        <strain evidence="8">DSM 1231</strain>
    </source>
</reference>
<evidence type="ECO:0000256" key="4">
    <source>
        <dbReference type="SAM" id="MobiDB-lite"/>
    </source>
</evidence>
<dbReference type="Proteomes" id="UP000246077">
    <property type="component" value="Unassembled WGS sequence"/>
</dbReference>
<dbReference type="NCBIfam" id="TIGR03361">
    <property type="entry name" value="VI_Rhs_Vgr"/>
    <property type="match status" value="1"/>
</dbReference>
<dbReference type="Gene3D" id="3.55.50.10">
    <property type="entry name" value="Baseplate protein-like domains"/>
    <property type="match status" value="1"/>
</dbReference>
<evidence type="ECO:0000256" key="1">
    <source>
        <dbReference type="ARBA" id="ARBA00004613"/>
    </source>
</evidence>
<feature type="domain" description="Gp5/Type VI secretion system Vgr protein OB-fold" evidence="5">
    <location>
        <begin position="389"/>
        <end position="458"/>
    </location>
</feature>
<dbReference type="PANTHER" id="PTHR32305">
    <property type="match status" value="1"/>
</dbReference>
<dbReference type="Gene3D" id="2.30.110.50">
    <property type="match status" value="1"/>
</dbReference>
<dbReference type="InterPro" id="IPR037026">
    <property type="entry name" value="Vgr_OB-fold_dom_sf"/>
</dbReference>
<dbReference type="Pfam" id="PF22178">
    <property type="entry name" value="Gp5_trimer_C"/>
    <property type="match status" value="1"/>
</dbReference>
<dbReference type="SUPFAM" id="SSF69255">
    <property type="entry name" value="gp5 N-terminal domain-like"/>
    <property type="match status" value="1"/>
</dbReference>
<dbReference type="InterPro" id="IPR006531">
    <property type="entry name" value="Gp5/Vgr_OB"/>
</dbReference>
<keyword evidence="8" id="KW-1185">Reference proteome</keyword>
<evidence type="ECO:0000313" key="8">
    <source>
        <dbReference type="Proteomes" id="UP000246077"/>
    </source>
</evidence>
<dbReference type="SUPFAM" id="SSF69349">
    <property type="entry name" value="Phage fibre proteins"/>
    <property type="match status" value="1"/>
</dbReference>